<reference evidence="1 2" key="1">
    <citation type="submission" date="2016-11" db="EMBL/GenBank/DDBJ databases">
        <title>Mixed transmission modes and dynamic genome evolution in an obligate animal-bacterial symbiosis.</title>
        <authorList>
            <person name="Russell S.L."/>
            <person name="Corbett-Detig R.B."/>
            <person name="Cavanaugh C.M."/>
        </authorList>
    </citation>
    <scope>NUCLEOTIDE SEQUENCE [LARGE SCALE GENOMIC DNA]</scope>
    <source>
        <strain evidence="1">Sveles-Q1</strain>
    </source>
</reference>
<keyword evidence="2" id="KW-1185">Reference proteome</keyword>
<dbReference type="RefSeq" id="WP_078482577.1">
    <property type="nucleotide sequence ID" value="NZ_MPRL01000007.1"/>
</dbReference>
<dbReference type="AlphaFoldDB" id="A0A1T2L9C4"/>
<accession>A0A1T2L9C4</accession>
<evidence type="ECO:0000313" key="1">
    <source>
        <dbReference type="EMBL" id="OOZ41632.1"/>
    </source>
</evidence>
<name>A0A1T2L9C4_9GAMM</name>
<protein>
    <submittedName>
        <fullName evidence="1">Uncharacterized protein</fullName>
    </submittedName>
</protein>
<dbReference type="Proteomes" id="UP000191110">
    <property type="component" value="Unassembled WGS sequence"/>
</dbReference>
<sequence length="73" mass="8261">MDKINKLKELLGEAVPTDKRCMCSGSVDININLTIRKRKKKSSRSLLTGKTIMERGTPYLMSDKWLSMEAAND</sequence>
<gene>
    <name evidence="1" type="ORF">BOW53_02835</name>
</gene>
<evidence type="ECO:0000313" key="2">
    <source>
        <dbReference type="Proteomes" id="UP000191110"/>
    </source>
</evidence>
<organism evidence="1 2">
    <name type="scientific">Solemya pervernicosa gill symbiont</name>
    <dbReference type="NCBI Taxonomy" id="642797"/>
    <lineage>
        <taxon>Bacteria</taxon>
        <taxon>Pseudomonadati</taxon>
        <taxon>Pseudomonadota</taxon>
        <taxon>Gammaproteobacteria</taxon>
        <taxon>sulfur-oxidizing symbionts</taxon>
    </lineage>
</organism>
<dbReference type="EMBL" id="MPRL01000007">
    <property type="protein sequence ID" value="OOZ41632.1"/>
    <property type="molecule type" value="Genomic_DNA"/>
</dbReference>
<comment type="caution">
    <text evidence="1">The sequence shown here is derived from an EMBL/GenBank/DDBJ whole genome shotgun (WGS) entry which is preliminary data.</text>
</comment>
<proteinExistence type="predicted"/>